<dbReference type="PATRIC" id="fig|1324352.5.peg.3013"/>
<dbReference type="AlphaFoldDB" id="A0A0G3M9E0"/>
<organism evidence="3 4">
    <name type="scientific">Chryseobacterium gallinarum</name>
    <dbReference type="NCBI Taxonomy" id="1324352"/>
    <lineage>
        <taxon>Bacteria</taxon>
        <taxon>Pseudomonadati</taxon>
        <taxon>Bacteroidota</taxon>
        <taxon>Flavobacteriia</taxon>
        <taxon>Flavobacteriales</taxon>
        <taxon>Weeksellaceae</taxon>
        <taxon>Chryseobacterium group</taxon>
        <taxon>Chryseobacterium</taxon>
    </lineage>
</organism>
<comment type="similarity">
    <text evidence="1 2">Belongs to the CutC family.</text>
</comment>
<dbReference type="EMBL" id="CP009928">
    <property type="protein sequence ID" value="AKK73642.1"/>
    <property type="molecule type" value="Genomic_DNA"/>
</dbReference>
<dbReference type="OrthoDB" id="9815677at2"/>
<dbReference type="HAMAP" id="MF_00795">
    <property type="entry name" value="CutC"/>
    <property type="match status" value="1"/>
</dbReference>
<comment type="caution">
    <text evidence="2">Once thought to be involved in copper homeostasis, experiments in E.coli have shown this is not the case.</text>
</comment>
<dbReference type="GO" id="GO:0005737">
    <property type="term" value="C:cytoplasm"/>
    <property type="evidence" value="ECO:0007669"/>
    <property type="project" value="UniProtKB-SubCell"/>
</dbReference>
<dbReference type="PANTHER" id="PTHR12598:SF0">
    <property type="entry name" value="COPPER HOMEOSTASIS PROTEIN CUTC HOMOLOG"/>
    <property type="match status" value="1"/>
</dbReference>
<dbReference type="InterPro" id="IPR036822">
    <property type="entry name" value="CutC-like_dom_sf"/>
</dbReference>
<dbReference type="Pfam" id="PF03932">
    <property type="entry name" value="CutC"/>
    <property type="match status" value="1"/>
</dbReference>
<dbReference type="SUPFAM" id="SSF110395">
    <property type="entry name" value="CutC-like"/>
    <property type="match status" value="1"/>
</dbReference>
<evidence type="ECO:0000256" key="2">
    <source>
        <dbReference type="HAMAP-Rule" id="MF_00795"/>
    </source>
</evidence>
<sequence>MSKIEIACFNPESAMIAFENGADRIELCDGLSEGGTTPDFEITRQLREKMNIPVFVMIRPRGGDFTYSDAEFEQMKNDLIRLKSLNVDGFVLGILNESDEVNIEQNKTLVELAAPLPCTFHRAFDRAKGLEESLEKVIDCGFKTILTSGQKMNVSEGKENLKKLVELSNGRIEILVGGGLRSSNLEEIRTLTKAGYFHSSAITDGGAFANPDEVVALKSK</sequence>
<dbReference type="STRING" id="1324352.OK18_14455"/>
<accession>A0A0G3M9E0</accession>
<dbReference type="Gene3D" id="3.20.20.380">
    <property type="entry name" value="Copper homeostasis (CutC) domain"/>
    <property type="match status" value="1"/>
</dbReference>
<dbReference type="InterPro" id="IPR005627">
    <property type="entry name" value="CutC-like"/>
</dbReference>
<dbReference type="KEGG" id="cgn:OK18_14455"/>
<proteinExistence type="inferred from homology"/>
<evidence type="ECO:0000256" key="1">
    <source>
        <dbReference type="ARBA" id="ARBA00007768"/>
    </source>
</evidence>
<dbReference type="GO" id="GO:0005507">
    <property type="term" value="F:copper ion binding"/>
    <property type="evidence" value="ECO:0007669"/>
    <property type="project" value="TreeGrafter"/>
</dbReference>
<dbReference type="RefSeq" id="WP_053328428.1">
    <property type="nucleotide sequence ID" value="NZ_CP009928.1"/>
</dbReference>
<evidence type="ECO:0000313" key="3">
    <source>
        <dbReference type="EMBL" id="AKK73642.1"/>
    </source>
</evidence>
<gene>
    <name evidence="2" type="primary">cutC</name>
    <name evidence="3" type="ORF">OK18_14455</name>
</gene>
<keyword evidence="2" id="KW-0963">Cytoplasm</keyword>
<comment type="subcellular location">
    <subcellularLocation>
        <location evidence="2">Cytoplasm</location>
    </subcellularLocation>
</comment>
<dbReference type="Proteomes" id="UP000035213">
    <property type="component" value="Chromosome"/>
</dbReference>
<evidence type="ECO:0000313" key="4">
    <source>
        <dbReference type="Proteomes" id="UP000035213"/>
    </source>
</evidence>
<dbReference type="PANTHER" id="PTHR12598">
    <property type="entry name" value="COPPER HOMEOSTASIS PROTEIN CUTC"/>
    <property type="match status" value="1"/>
</dbReference>
<protein>
    <recommendedName>
        <fullName evidence="2">PF03932 family protein CutC</fullName>
    </recommendedName>
</protein>
<name>A0A0G3M9E0_CHRGL</name>
<reference evidence="3 4" key="1">
    <citation type="submission" date="2014-11" db="EMBL/GenBank/DDBJ databases">
        <authorList>
            <person name="Park G.-S."/>
            <person name="Hong S.-J."/>
            <person name="Jung B.K."/>
            <person name="Khan A.R."/>
            <person name="Kwak Y."/>
            <person name="Shin J.-H."/>
        </authorList>
    </citation>
    <scope>NUCLEOTIDE SEQUENCE [LARGE SCALE GENOMIC DNA]</scope>
    <source>
        <strain evidence="3 4">DSM 27622</strain>
    </source>
</reference>